<evidence type="ECO:0000313" key="2">
    <source>
        <dbReference type="EnsemblPlants" id="KQL31924"/>
    </source>
</evidence>
<dbReference type="EMBL" id="AGNK02000586">
    <property type="status" value="NOT_ANNOTATED_CDS"/>
    <property type="molecule type" value="Genomic_DNA"/>
</dbReference>
<feature type="compositionally biased region" description="Basic and acidic residues" evidence="1">
    <location>
        <begin position="59"/>
        <end position="69"/>
    </location>
</feature>
<dbReference type="Gramene" id="KQL31924">
    <property type="protein sequence ID" value="KQL31924"/>
    <property type="gene ID" value="SETIT_020352mg"/>
</dbReference>
<evidence type="ECO:0000313" key="3">
    <source>
        <dbReference type="Proteomes" id="UP000004995"/>
    </source>
</evidence>
<evidence type="ECO:0000256" key="1">
    <source>
        <dbReference type="SAM" id="MobiDB-lite"/>
    </source>
</evidence>
<organism evidence="2 3">
    <name type="scientific">Setaria italica</name>
    <name type="common">Foxtail millet</name>
    <name type="synonym">Panicum italicum</name>
    <dbReference type="NCBI Taxonomy" id="4555"/>
    <lineage>
        <taxon>Eukaryota</taxon>
        <taxon>Viridiplantae</taxon>
        <taxon>Streptophyta</taxon>
        <taxon>Embryophyta</taxon>
        <taxon>Tracheophyta</taxon>
        <taxon>Spermatophyta</taxon>
        <taxon>Magnoliopsida</taxon>
        <taxon>Liliopsida</taxon>
        <taxon>Poales</taxon>
        <taxon>Poaceae</taxon>
        <taxon>PACMAD clade</taxon>
        <taxon>Panicoideae</taxon>
        <taxon>Panicodae</taxon>
        <taxon>Paniceae</taxon>
        <taxon>Cenchrinae</taxon>
        <taxon>Setaria</taxon>
    </lineage>
</organism>
<feature type="region of interest" description="Disordered" evidence="1">
    <location>
        <begin position="42"/>
        <end position="69"/>
    </location>
</feature>
<dbReference type="AlphaFoldDB" id="K3Z1D4"/>
<protein>
    <submittedName>
        <fullName evidence="2">Uncharacterized protein</fullName>
    </submittedName>
</protein>
<feature type="region of interest" description="Disordered" evidence="1">
    <location>
        <begin position="82"/>
        <end position="108"/>
    </location>
</feature>
<sequence length="108" mass="11401">MESKLVVDLDEGEREWGCVFRTKPTSPPSLLEQRCGKAKGGLGVGGGWMDGGQKRRAGKAGELKSRDGDCLQMNQATALSRSLSHTSKLAAAPAPLPPLQRHCSPSAS</sequence>
<dbReference type="EnsemblPlants" id="KQL31924">
    <property type="protein sequence ID" value="KQL31924"/>
    <property type="gene ID" value="SETIT_020352mg"/>
</dbReference>
<accession>K3Z1D4</accession>
<name>K3Z1D4_SETIT</name>
<proteinExistence type="predicted"/>
<dbReference type="InParanoid" id="K3Z1D4"/>
<reference evidence="3" key="1">
    <citation type="journal article" date="2012" name="Nat. Biotechnol.">
        <title>Reference genome sequence of the model plant Setaria.</title>
        <authorList>
            <person name="Bennetzen J.L."/>
            <person name="Schmutz J."/>
            <person name="Wang H."/>
            <person name="Percifield R."/>
            <person name="Hawkins J."/>
            <person name="Pontaroli A.C."/>
            <person name="Estep M."/>
            <person name="Feng L."/>
            <person name="Vaughn J.N."/>
            <person name="Grimwood J."/>
            <person name="Jenkins J."/>
            <person name="Barry K."/>
            <person name="Lindquist E."/>
            <person name="Hellsten U."/>
            <person name="Deshpande S."/>
            <person name="Wang X."/>
            <person name="Wu X."/>
            <person name="Mitros T."/>
            <person name="Triplett J."/>
            <person name="Yang X."/>
            <person name="Ye C.Y."/>
            <person name="Mauro-Herrera M."/>
            <person name="Wang L."/>
            <person name="Li P."/>
            <person name="Sharma M."/>
            <person name="Sharma R."/>
            <person name="Ronald P.C."/>
            <person name="Panaud O."/>
            <person name="Kellogg E.A."/>
            <person name="Brutnell T.P."/>
            <person name="Doust A.N."/>
            <person name="Tuskan G.A."/>
            <person name="Rokhsar D."/>
            <person name="Devos K.M."/>
        </authorList>
    </citation>
    <scope>NUCLEOTIDE SEQUENCE [LARGE SCALE GENOMIC DNA]</scope>
    <source>
        <strain evidence="3">cv. Yugu1</strain>
    </source>
</reference>
<dbReference type="HOGENOM" id="CLU_2201603_0_0_1"/>
<keyword evidence="3" id="KW-1185">Reference proteome</keyword>
<reference evidence="2" key="2">
    <citation type="submission" date="2018-08" db="UniProtKB">
        <authorList>
            <consortium name="EnsemblPlants"/>
        </authorList>
    </citation>
    <scope>IDENTIFICATION</scope>
    <source>
        <strain evidence="2">Yugu1</strain>
    </source>
</reference>
<dbReference type="Proteomes" id="UP000004995">
    <property type="component" value="Unassembled WGS sequence"/>
</dbReference>